<sequence>MKNIFIMFSALLVFISTPVTPSLSKSDYGKEFLALSQILHNTCIKASGTTQEMIDKVSAGEFLDEAKIKKYVSCVWLESTIIGKNGELNIELGAKLCPPKVKSSFPKDVEECWAKSGKVTPLEDRIYDMVKCTYQKNPNNFIMF</sequence>
<keyword evidence="3" id="KW-1185">Reference proteome</keyword>
<dbReference type="SUPFAM" id="SSF47565">
    <property type="entry name" value="Insect pheromone/odorant-binding proteins"/>
    <property type="match status" value="1"/>
</dbReference>
<evidence type="ECO:0000256" key="1">
    <source>
        <dbReference type="SAM" id="SignalP"/>
    </source>
</evidence>
<proteinExistence type="predicted"/>
<organism evidence="2 3">
    <name type="scientific">Phaedon cochleariae</name>
    <name type="common">Mustard beetle</name>
    <dbReference type="NCBI Taxonomy" id="80249"/>
    <lineage>
        <taxon>Eukaryota</taxon>
        <taxon>Metazoa</taxon>
        <taxon>Ecdysozoa</taxon>
        <taxon>Arthropoda</taxon>
        <taxon>Hexapoda</taxon>
        <taxon>Insecta</taxon>
        <taxon>Pterygota</taxon>
        <taxon>Neoptera</taxon>
        <taxon>Endopterygota</taxon>
        <taxon>Coleoptera</taxon>
        <taxon>Polyphaga</taxon>
        <taxon>Cucujiformia</taxon>
        <taxon>Chrysomeloidea</taxon>
        <taxon>Chrysomelidae</taxon>
        <taxon>Chrysomelinae</taxon>
        <taxon>Chrysomelini</taxon>
        <taxon>Phaedon</taxon>
    </lineage>
</organism>
<dbReference type="Proteomes" id="UP001153737">
    <property type="component" value="Chromosome 1"/>
</dbReference>
<dbReference type="EMBL" id="OU896707">
    <property type="protein sequence ID" value="CAG9813191.1"/>
    <property type="molecule type" value="Genomic_DNA"/>
</dbReference>
<dbReference type="PANTHER" id="PTHR21364">
    <property type="entry name" value="GENERAL ODORANT-BINDING PROTEIN 19A"/>
    <property type="match status" value="1"/>
</dbReference>
<dbReference type="OrthoDB" id="6702328at2759"/>
<accession>A0A9N9SB22</accession>
<gene>
    <name evidence="2" type="ORF">PHAECO_LOCUS937</name>
</gene>
<reference evidence="2" key="1">
    <citation type="submission" date="2022-01" db="EMBL/GenBank/DDBJ databases">
        <authorList>
            <person name="King R."/>
        </authorList>
    </citation>
    <scope>NUCLEOTIDE SEQUENCE</scope>
</reference>
<feature type="signal peptide" evidence="1">
    <location>
        <begin position="1"/>
        <end position="24"/>
    </location>
</feature>
<feature type="chain" id="PRO_5040478505" evidence="1">
    <location>
        <begin position="25"/>
        <end position="144"/>
    </location>
</feature>
<name>A0A9N9SB22_PHACE</name>
<dbReference type="PANTHER" id="PTHR21364:SF2">
    <property type="entry name" value="GENERAL ODORANT-BINDING PROTEIN 19A"/>
    <property type="match status" value="1"/>
</dbReference>
<dbReference type="GO" id="GO:0005549">
    <property type="term" value="F:odorant binding"/>
    <property type="evidence" value="ECO:0007669"/>
    <property type="project" value="InterPro"/>
</dbReference>
<protein>
    <submittedName>
        <fullName evidence="2">Uncharacterized protein</fullName>
    </submittedName>
</protein>
<dbReference type="Gene3D" id="1.10.238.20">
    <property type="entry name" value="Pheromone/general odorant binding protein domain"/>
    <property type="match status" value="1"/>
</dbReference>
<dbReference type="InterPro" id="IPR006170">
    <property type="entry name" value="PBP/GOBP"/>
</dbReference>
<evidence type="ECO:0000313" key="3">
    <source>
        <dbReference type="Proteomes" id="UP001153737"/>
    </source>
</evidence>
<dbReference type="SMART" id="SM00708">
    <property type="entry name" value="PhBP"/>
    <property type="match status" value="1"/>
</dbReference>
<reference evidence="2" key="2">
    <citation type="submission" date="2022-10" db="EMBL/GenBank/DDBJ databases">
        <authorList>
            <consortium name="ENA_rothamsted_submissions"/>
            <consortium name="culmorum"/>
            <person name="King R."/>
        </authorList>
    </citation>
    <scope>NUCLEOTIDE SEQUENCE</scope>
</reference>
<dbReference type="InterPro" id="IPR036728">
    <property type="entry name" value="PBP_GOBP_sf"/>
</dbReference>
<dbReference type="AlphaFoldDB" id="A0A9N9SB22"/>
<dbReference type="Pfam" id="PF01395">
    <property type="entry name" value="PBP_GOBP"/>
    <property type="match status" value="1"/>
</dbReference>
<dbReference type="CDD" id="cd23992">
    <property type="entry name" value="PBP_GOBP"/>
    <property type="match status" value="1"/>
</dbReference>
<evidence type="ECO:0000313" key="2">
    <source>
        <dbReference type="EMBL" id="CAG9813191.1"/>
    </source>
</evidence>
<keyword evidence="1" id="KW-0732">Signal</keyword>